<reference evidence="2 3" key="1">
    <citation type="submission" date="2016-10" db="EMBL/GenBank/DDBJ databases">
        <authorList>
            <person name="de Groot N.N."/>
        </authorList>
    </citation>
    <scope>NUCLEOTIDE SEQUENCE [LARGE SCALE GENOMIC DNA]</scope>
    <source>
        <strain evidence="2 3">DSM 40306</strain>
    </source>
</reference>
<dbReference type="Pfam" id="PF03551">
    <property type="entry name" value="PadR"/>
    <property type="match status" value="1"/>
</dbReference>
<dbReference type="InterPro" id="IPR005149">
    <property type="entry name" value="Tscrpt_reg_PadR_N"/>
</dbReference>
<dbReference type="Gene3D" id="1.10.10.10">
    <property type="entry name" value="Winged helix-like DNA-binding domain superfamily/Winged helix DNA-binding domain"/>
    <property type="match status" value="1"/>
</dbReference>
<dbReference type="SUPFAM" id="SSF46785">
    <property type="entry name" value="Winged helix' DNA-binding domain"/>
    <property type="match status" value="1"/>
</dbReference>
<dbReference type="PANTHER" id="PTHR33169:SF26">
    <property type="entry name" value="CONSERVED PROTEIN"/>
    <property type="match status" value="1"/>
</dbReference>
<dbReference type="InterPro" id="IPR036390">
    <property type="entry name" value="WH_DNA-bd_sf"/>
</dbReference>
<name>A0A1H4UC08_9ACTN</name>
<feature type="domain" description="Transcription regulator PadR N-terminal" evidence="1">
    <location>
        <begin position="6"/>
        <end position="78"/>
    </location>
</feature>
<evidence type="ECO:0000313" key="3">
    <source>
        <dbReference type="Proteomes" id="UP000182375"/>
    </source>
</evidence>
<sequence length="185" mass="20401">MLELSILGFLAEGPLHGYELKDRIKALTGHIRPVSDGALYPAINRLLAAGLIDRHTEQGASAAPRRVLSLTDAGRAELLARLRRPKQVEITDQVRFNTVLSFLRHLPEPAAQAEVLRRRLEFLETPSSFFYRDGEPVQAEEAGDLFRAGMLRVARATGAAEREWLREAVGVLSAVGRPGTAATRR</sequence>
<dbReference type="GeneID" id="95511731"/>
<protein>
    <submittedName>
        <fullName evidence="2">DNA-binding transcriptional regulator, PadR family</fullName>
    </submittedName>
</protein>
<dbReference type="RefSeq" id="WP_074992086.1">
    <property type="nucleotide sequence ID" value="NZ_FNTD01000004.1"/>
</dbReference>
<proteinExistence type="predicted"/>
<dbReference type="InterPro" id="IPR036388">
    <property type="entry name" value="WH-like_DNA-bd_sf"/>
</dbReference>
<dbReference type="EMBL" id="FNTD01000004">
    <property type="protein sequence ID" value="SEC66205.1"/>
    <property type="molecule type" value="Genomic_DNA"/>
</dbReference>
<dbReference type="Proteomes" id="UP000182375">
    <property type="component" value="Unassembled WGS sequence"/>
</dbReference>
<dbReference type="AlphaFoldDB" id="A0A1H4UC08"/>
<keyword evidence="2" id="KW-0238">DNA-binding</keyword>
<evidence type="ECO:0000259" key="1">
    <source>
        <dbReference type="Pfam" id="PF03551"/>
    </source>
</evidence>
<dbReference type="STRING" id="67331.SAMN04490357_2564"/>
<gene>
    <name evidence="2" type="ORF">SAMN04490357_2564</name>
</gene>
<organism evidence="2 3">
    <name type="scientific">Streptomyces misionensis</name>
    <dbReference type="NCBI Taxonomy" id="67331"/>
    <lineage>
        <taxon>Bacteria</taxon>
        <taxon>Bacillati</taxon>
        <taxon>Actinomycetota</taxon>
        <taxon>Actinomycetes</taxon>
        <taxon>Kitasatosporales</taxon>
        <taxon>Streptomycetaceae</taxon>
        <taxon>Streptomyces</taxon>
    </lineage>
</organism>
<dbReference type="PANTHER" id="PTHR33169">
    <property type="entry name" value="PADR-FAMILY TRANSCRIPTIONAL REGULATOR"/>
    <property type="match status" value="1"/>
</dbReference>
<accession>A0A1H4UC08</accession>
<dbReference type="GO" id="GO:0003677">
    <property type="term" value="F:DNA binding"/>
    <property type="evidence" value="ECO:0007669"/>
    <property type="project" value="UniProtKB-KW"/>
</dbReference>
<dbReference type="InterPro" id="IPR052509">
    <property type="entry name" value="Metal_resp_DNA-bind_regulator"/>
</dbReference>
<evidence type="ECO:0000313" key="2">
    <source>
        <dbReference type="EMBL" id="SEC66205.1"/>
    </source>
</evidence>